<accession>A0A2I1H1F1</accession>
<gene>
    <name evidence="1" type="ORF">RhiirA4_425483</name>
</gene>
<dbReference type="Gene3D" id="3.30.70.240">
    <property type="match status" value="1"/>
</dbReference>
<organism evidence="1 2">
    <name type="scientific">Rhizophagus irregularis</name>
    <dbReference type="NCBI Taxonomy" id="588596"/>
    <lineage>
        <taxon>Eukaryota</taxon>
        <taxon>Fungi</taxon>
        <taxon>Fungi incertae sedis</taxon>
        <taxon>Mucoromycota</taxon>
        <taxon>Glomeromycotina</taxon>
        <taxon>Glomeromycetes</taxon>
        <taxon>Glomerales</taxon>
        <taxon>Glomeraceae</taxon>
        <taxon>Rhizophagus</taxon>
    </lineage>
</organism>
<name>A0A2I1H1F1_9GLOM</name>
<reference evidence="1 2" key="1">
    <citation type="submission" date="2015-10" db="EMBL/GenBank/DDBJ databases">
        <title>Genome analyses suggest a sexual origin of heterokaryosis in a supposedly ancient asexual fungus.</title>
        <authorList>
            <person name="Ropars J."/>
            <person name="Sedzielewska K."/>
            <person name="Noel J."/>
            <person name="Charron P."/>
            <person name="Farinelli L."/>
            <person name="Marton T."/>
            <person name="Kruger M."/>
            <person name="Pelin A."/>
            <person name="Brachmann A."/>
            <person name="Corradi N."/>
        </authorList>
    </citation>
    <scope>NUCLEOTIDE SEQUENCE [LARGE SCALE GENOMIC DNA]</scope>
    <source>
        <strain evidence="1 2">A4</strain>
    </source>
</reference>
<dbReference type="Proteomes" id="UP000234323">
    <property type="component" value="Unassembled WGS sequence"/>
</dbReference>
<keyword evidence="2" id="KW-1185">Reference proteome</keyword>
<proteinExistence type="predicted"/>
<evidence type="ECO:0000313" key="2">
    <source>
        <dbReference type="Proteomes" id="UP000234323"/>
    </source>
</evidence>
<evidence type="ECO:0000313" key="1">
    <source>
        <dbReference type="EMBL" id="PKY52715.1"/>
    </source>
</evidence>
<comment type="caution">
    <text evidence="1">The sequence shown here is derived from an EMBL/GenBank/DDBJ whole genome shotgun (WGS) entry which is preliminary data.</text>
</comment>
<dbReference type="EMBL" id="LLXI01001256">
    <property type="protein sequence ID" value="PKY52715.1"/>
    <property type="molecule type" value="Genomic_DNA"/>
</dbReference>
<protein>
    <submittedName>
        <fullName evidence="1">Uncharacterized protein</fullName>
    </submittedName>
</protein>
<dbReference type="AlphaFoldDB" id="A0A2I1H1F1"/>
<sequence>MATVNEGLLRFGNWIIFYDLGASALTNSYGNHSAAYRQLTELLTSLGFVMIQQSVYRHAAGCILAHTCAAIVHISGFAWAPGNFQGSPHVREIRIAIQVSPAMVMTTFVQGDPGSSSRTHVIFVMGIVLTCRKDVCHIKLQNKFFIM</sequence>